<evidence type="ECO:0000313" key="8">
    <source>
        <dbReference type="Proteomes" id="UP000593601"/>
    </source>
</evidence>
<keyword evidence="1" id="KW-1003">Cell membrane</keyword>
<dbReference type="InterPro" id="IPR006059">
    <property type="entry name" value="SBP"/>
</dbReference>
<sequence>MKSKSVKRLLSVIAASVMVLSMLPGCGSSDEVDGKTESDGKEAVSDKDIEVWGTNTGYLPVEAGSELYNLYKEMIGVGIVQPYVEWNGGETYLEQLNLRIAAGDMPDIFTPWNGIESELIESGALLDLTDLLPEKAPHLWESIPEEMWDAVKANDPTGENRIYVIPQVLNYGRNGGMIRQDWLDNLGLKMPETQEEFVEVLRAFKNDDPNGNGVADEIATGGRAEARWMGQLFGQFGIAMWEGYPQWDLYDGEITYSAVTQNMKDCLKWMSELYAEGLLDPETLLNDKSAWDGKINSGVVGVWEHLPQECYNYAENIYNGTGVKPEIAILPAISAPGYEGYYTQRQMNGGGFIVANTEDEEKIDKIMKVLDAYGNQDMWMDFYNGVEGMHSKVIDGEAVRLPDDPSTQQNLVLAPYNSIATIDFQVNVLSTQLTDDREWAVSQAIENVQKNQEYVKGFAGDGLPDSIYSDYPDIGNRTLYIEYATKIITGEYSIDKFDEFIEKWYASGGEKVTELVREWYADKTK</sequence>
<dbReference type="Gene3D" id="3.40.190.10">
    <property type="entry name" value="Periplasmic binding protein-like II"/>
    <property type="match status" value="2"/>
</dbReference>
<proteinExistence type="predicted"/>
<keyword evidence="5" id="KW-0449">Lipoprotein</keyword>
<accession>A0A7M2RJ79</accession>
<dbReference type="RefSeq" id="WP_193735927.1">
    <property type="nucleotide sequence ID" value="NZ_CP063304.1"/>
</dbReference>
<dbReference type="EMBL" id="CP063304">
    <property type="protein sequence ID" value="QOV19607.1"/>
    <property type="molecule type" value="Genomic_DNA"/>
</dbReference>
<gene>
    <name evidence="7" type="ORF">INP51_01085</name>
</gene>
<name>A0A7M2RJ79_9FIRM</name>
<evidence type="ECO:0000256" key="2">
    <source>
        <dbReference type="ARBA" id="ARBA00022729"/>
    </source>
</evidence>
<keyword evidence="3" id="KW-0472">Membrane</keyword>
<dbReference type="PANTHER" id="PTHR43649">
    <property type="entry name" value="ARABINOSE-BINDING PROTEIN-RELATED"/>
    <property type="match status" value="1"/>
</dbReference>
<evidence type="ECO:0000256" key="5">
    <source>
        <dbReference type="ARBA" id="ARBA00023288"/>
    </source>
</evidence>
<feature type="signal peptide" evidence="6">
    <location>
        <begin position="1"/>
        <end position="29"/>
    </location>
</feature>
<protein>
    <submittedName>
        <fullName evidence="7">Extracellular solute-binding protein</fullName>
    </submittedName>
</protein>
<dbReference type="Proteomes" id="UP000593601">
    <property type="component" value="Chromosome"/>
</dbReference>
<evidence type="ECO:0000256" key="6">
    <source>
        <dbReference type="SAM" id="SignalP"/>
    </source>
</evidence>
<keyword evidence="8" id="KW-1185">Reference proteome</keyword>
<keyword evidence="4" id="KW-0564">Palmitate</keyword>
<evidence type="ECO:0000256" key="1">
    <source>
        <dbReference type="ARBA" id="ARBA00022475"/>
    </source>
</evidence>
<dbReference type="AlphaFoldDB" id="A0A7M2RJ79"/>
<dbReference type="KEGG" id="bliq:INP51_01085"/>
<dbReference type="Pfam" id="PF01547">
    <property type="entry name" value="SBP_bac_1"/>
    <property type="match status" value="1"/>
</dbReference>
<organism evidence="7 8">
    <name type="scientific">Blautia liquoris</name>
    <dbReference type="NCBI Taxonomy" id="2779518"/>
    <lineage>
        <taxon>Bacteria</taxon>
        <taxon>Bacillati</taxon>
        <taxon>Bacillota</taxon>
        <taxon>Clostridia</taxon>
        <taxon>Lachnospirales</taxon>
        <taxon>Lachnospiraceae</taxon>
        <taxon>Blautia</taxon>
    </lineage>
</organism>
<evidence type="ECO:0000256" key="4">
    <source>
        <dbReference type="ARBA" id="ARBA00023139"/>
    </source>
</evidence>
<dbReference type="SUPFAM" id="SSF53850">
    <property type="entry name" value="Periplasmic binding protein-like II"/>
    <property type="match status" value="1"/>
</dbReference>
<evidence type="ECO:0000256" key="3">
    <source>
        <dbReference type="ARBA" id="ARBA00023136"/>
    </source>
</evidence>
<feature type="chain" id="PRO_5032870659" evidence="6">
    <location>
        <begin position="30"/>
        <end position="525"/>
    </location>
</feature>
<dbReference type="PANTHER" id="PTHR43649:SF33">
    <property type="entry name" value="POLYGALACTURONAN_RHAMNOGALACTURONAN-BINDING PROTEIN YTCQ"/>
    <property type="match status" value="1"/>
</dbReference>
<evidence type="ECO:0000313" key="7">
    <source>
        <dbReference type="EMBL" id="QOV19607.1"/>
    </source>
</evidence>
<dbReference type="InterPro" id="IPR050490">
    <property type="entry name" value="Bact_solute-bd_prot1"/>
</dbReference>
<keyword evidence="2 6" id="KW-0732">Signal</keyword>
<reference evidence="7 8" key="1">
    <citation type="submission" date="2020-10" db="EMBL/GenBank/DDBJ databases">
        <title>Blautia liquoris sp.nov., isolated from the mud in a fermentation cellar used for the production of Chinese strong-flavoured liquor.</title>
        <authorList>
            <person name="Lu L."/>
        </authorList>
    </citation>
    <scope>NUCLEOTIDE SEQUENCE [LARGE SCALE GENOMIC DNA]</scope>
    <source>
        <strain evidence="7 8">LZLJ-3</strain>
    </source>
</reference>